<comment type="pathway">
    <text evidence="15">Phospholipid metabolism.</text>
</comment>
<feature type="transmembrane region" description="Helical" evidence="19">
    <location>
        <begin position="30"/>
        <end position="48"/>
    </location>
</feature>
<proteinExistence type="inferred from homology"/>
<feature type="transmembrane region" description="Helical" evidence="19">
    <location>
        <begin position="60"/>
        <end position="82"/>
    </location>
</feature>
<organism evidence="21 22">
    <name type="scientific">Vanessa tameamea</name>
    <name type="common">Kamehameha butterfly</name>
    <dbReference type="NCBI Taxonomy" id="334116"/>
    <lineage>
        <taxon>Eukaryota</taxon>
        <taxon>Metazoa</taxon>
        <taxon>Ecdysozoa</taxon>
        <taxon>Arthropoda</taxon>
        <taxon>Hexapoda</taxon>
        <taxon>Insecta</taxon>
        <taxon>Pterygota</taxon>
        <taxon>Neoptera</taxon>
        <taxon>Endopterygota</taxon>
        <taxon>Lepidoptera</taxon>
        <taxon>Glossata</taxon>
        <taxon>Ditrysia</taxon>
        <taxon>Papilionoidea</taxon>
        <taxon>Nymphalidae</taxon>
        <taxon>Nymphalinae</taxon>
        <taxon>Vanessa</taxon>
    </lineage>
</organism>
<evidence type="ECO:0000313" key="22">
    <source>
        <dbReference type="RefSeq" id="XP_026497323.2"/>
    </source>
</evidence>
<evidence type="ECO:0000256" key="5">
    <source>
        <dbReference type="ARBA" id="ARBA00022516"/>
    </source>
</evidence>
<evidence type="ECO:0000256" key="6">
    <source>
        <dbReference type="ARBA" id="ARBA00022679"/>
    </source>
</evidence>
<accession>A0A8B8IJQ7</accession>
<dbReference type="InterPro" id="IPR049941">
    <property type="entry name" value="LPLAT_7/PORCN-like"/>
</dbReference>
<keyword evidence="6" id="KW-0808">Transferase</keyword>
<evidence type="ECO:0000313" key="21">
    <source>
        <dbReference type="Proteomes" id="UP001652626"/>
    </source>
</evidence>
<sequence>MIGLFLSLLSWIGLSPVPLAAYLIGTTEPALKLLISILLGYPLGIIYNKYVREYKEYRNIYFIVTGLDIALYNFGLSFYHNVLPAVVIYLSTKLLGPGKHNAIITFIFNMTYLLVGYVLTESEDYDITWTMPHCVLTLKLIALSFDLWDGKKMLKGEKLSETNKKTALESTPQFPELIGFLYFPACFLVGPIFSFRRYLDFISDKFPIEKEAHSLEDQAMKRLVQGLSYLVAFQVGISVFSMKYMLSDEFWETSIIYRHFYSGLWAHFALYKYIACWLLTEASCIRFGLSYNGKKKTEMGEVSQWDGCNNIKLMRFEGATKFQHYIDSFNCNTNHFAAEYIYKRLKFLGNRNLSQFFTLFFLAVWHGTRSGYYVTFFNEFIIIYMEKELESIITKTEIYNKLWASNAKYLLYGLLKTYTIVFMGWSLIPFDVKVFSKWWRVYASLYFSGFMLFLPWALIYKPAVIKIVKMISPPSKEN</sequence>
<dbReference type="EC" id="2.3.1.n6" evidence="17"/>
<dbReference type="PANTHER" id="PTHR13906:SF14">
    <property type="entry name" value="LYSOPHOSPHOLIPID ACYLTRANSFERASE 5"/>
    <property type="match status" value="1"/>
</dbReference>
<protein>
    <recommendedName>
        <fullName evidence="18">Lysophospholipid acyltransferase 5</fullName>
        <ecNumber evidence="16">2.3.1.23</ecNumber>
        <ecNumber evidence="17">2.3.1.n6</ecNumber>
    </recommendedName>
</protein>
<dbReference type="GO" id="GO:0016020">
    <property type="term" value="C:membrane"/>
    <property type="evidence" value="ECO:0007669"/>
    <property type="project" value="UniProtKB-SubCell"/>
</dbReference>
<keyword evidence="14 22" id="KW-0012">Acyltransferase</keyword>
<evidence type="ECO:0000256" key="15">
    <source>
        <dbReference type="ARBA" id="ARBA00025707"/>
    </source>
</evidence>
<evidence type="ECO:0000256" key="9">
    <source>
        <dbReference type="ARBA" id="ARBA00022989"/>
    </source>
</evidence>
<reference evidence="22" key="1">
    <citation type="submission" date="2025-08" db="UniProtKB">
        <authorList>
            <consortium name="RefSeq"/>
        </authorList>
    </citation>
    <scope>IDENTIFICATION</scope>
    <source>
        <tissue evidence="22">Whole body</tissue>
    </source>
</reference>
<evidence type="ECO:0000256" key="4">
    <source>
        <dbReference type="ARBA" id="ARBA00010323"/>
    </source>
</evidence>
<comment type="subcellular location">
    <subcellularLocation>
        <location evidence="2">Endoplasmic reticulum</location>
    </subcellularLocation>
    <subcellularLocation>
        <location evidence="1">Membrane</location>
        <topology evidence="1">Multi-pass membrane protein</topology>
    </subcellularLocation>
</comment>
<dbReference type="GO" id="GO:0047184">
    <property type="term" value="F:1-acylglycerophosphocholine O-acyltransferase activity"/>
    <property type="evidence" value="ECO:0007669"/>
    <property type="project" value="UniProtKB-EC"/>
</dbReference>
<keyword evidence="7 19" id="KW-0812">Transmembrane</keyword>
<keyword evidence="10" id="KW-0443">Lipid metabolism</keyword>
<keyword evidence="9 19" id="KW-1133">Transmembrane helix</keyword>
<dbReference type="GO" id="GO:0071617">
    <property type="term" value="F:lysophospholipid acyltransferase activity"/>
    <property type="evidence" value="ECO:0007669"/>
    <property type="project" value="TreeGrafter"/>
</dbReference>
<evidence type="ECO:0000256" key="11">
    <source>
        <dbReference type="ARBA" id="ARBA00023136"/>
    </source>
</evidence>
<evidence type="ECO:0000256" key="1">
    <source>
        <dbReference type="ARBA" id="ARBA00004141"/>
    </source>
</evidence>
<dbReference type="InterPro" id="IPR004299">
    <property type="entry name" value="MBOAT_fam"/>
</dbReference>
<evidence type="ECO:0000256" key="17">
    <source>
        <dbReference type="ARBA" id="ARBA00038923"/>
    </source>
</evidence>
<feature type="transmembrane region" description="Helical" evidence="19">
    <location>
        <begin position="177"/>
        <end position="195"/>
    </location>
</feature>
<dbReference type="Proteomes" id="UP001652626">
    <property type="component" value="Chromosome Z"/>
</dbReference>
<evidence type="ECO:0000256" key="10">
    <source>
        <dbReference type="ARBA" id="ARBA00023098"/>
    </source>
</evidence>
<feature type="signal peptide" evidence="20">
    <location>
        <begin position="1"/>
        <end position="21"/>
    </location>
</feature>
<evidence type="ECO:0000256" key="13">
    <source>
        <dbReference type="ARBA" id="ARBA00023264"/>
    </source>
</evidence>
<dbReference type="OrthoDB" id="5974730at2759"/>
<evidence type="ECO:0000256" key="16">
    <source>
        <dbReference type="ARBA" id="ARBA00026120"/>
    </source>
</evidence>
<keyword evidence="20" id="KW-0732">Signal</keyword>
<evidence type="ECO:0000256" key="8">
    <source>
        <dbReference type="ARBA" id="ARBA00022824"/>
    </source>
</evidence>
<evidence type="ECO:0000256" key="3">
    <source>
        <dbReference type="ARBA" id="ARBA00005074"/>
    </source>
</evidence>
<evidence type="ECO:0000256" key="12">
    <source>
        <dbReference type="ARBA" id="ARBA00023209"/>
    </source>
</evidence>
<dbReference type="RefSeq" id="XP_026497323.2">
    <property type="nucleotide sequence ID" value="XM_026641538.2"/>
</dbReference>
<keyword evidence="21" id="KW-1185">Reference proteome</keyword>
<dbReference type="GO" id="GO:0005783">
    <property type="term" value="C:endoplasmic reticulum"/>
    <property type="evidence" value="ECO:0007669"/>
    <property type="project" value="UniProtKB-SubCell"/>
</dbReference>
<comment type="similarity">
    <text evidence="4">Belongs to the membrane-bound acyltransferase family.</text>
</comment>
<dbReference type="GO" id="GO:0030258">
    <property type="term" value="P:lipid modification"/>
    <property type="evidence" value="ECO:0007669"/>
    <property type="project" value="TreeGrafter"/>
</dbReference>
<evidence type="ECO:0000256" key="14">
    <source>
        <dbReference type="ARBA" id="ARBA00023315"/>
    </source>
</evidence>
<feature type="transmembrane region" description="Helical" evidence="19">
    <location>
        <begin position="127"/>
        <end position="145"/>
    </location>
</feature>
<comment type="pathway">
    <text evidence="3">Lipid metabolism; phospholipid metabolism.</text>
</comment>
<evidence type="ECO:0000256" key="20">
    <source>
        <dbReference type="SAM" id="SignalP"/>
    </source>
</evidence>
<feature type="transmembrane region" description="Helical" evidence="19">
    <location>
        <begin position="227"/>
        <end position="246"/>
    </location>
</feature>
<feature type="transmembrane region" description="Helical" evidence="19">
    <location>
        <begin position="440"/>
        <end position="460"/>
    </location>
</feature>
<feature type="transmembrane region" description="Helical" evidence="19">
    <location>
        <begin position="266"/>
        <end position="289"/>
    </location>
</feature>
<feature type="transmembrane region" description="Helical" evidence="19">
    <location>
        <begin position="409"/>
        <end position="428"/>
    </location>
</feature>
<evidence type="ECO:0000256" key="18">
    <source>
        <dbReference type="ARBA" id="ARBA00039721"/>
    </source>
</evidence>
<evidence type="ECO:0000256" key="7">
    <source>
        <dbReference type="ARBA" id="ARBA00022692"/>
    </source>
</evidence>
<feature type="chain" id="PRO_5046610344" description="Lysophospholipid acyltransferase 5" evidence="20">
    <location>
        <begin position="22"/>
        <end position="478"/>
    </location>
</feature>
<dbReference type="PANTHER" id="PTHR13906">
    <property type="entry name" value="PORCUPINE"/>
    <property type="match status" value="1"/>
</dbReference>
<evidence type="ECO:0000256" key="19">
    <source>
        <dbReference type="SAM" id="Phobius"/>
    </source>
</evidence>
<keyword evidence="12" id="KW-0594">Phospholipid biosynthesis</keyword>
<keyword evidence="5" id="KW-0444">Lipid biosynthesis</keyword>
<name>A0A8B8IJQ7_VANTA</name>
<dbReference type="GeneID" id="113401569"/>
<gene>
    <name evidence="22" type="primary">LOC113401569</name>
</gene>
<evidence type="ECO:0000256" key="2">
    <source>
        <dbReference type="ARBA" id="ARBA00004240"/>
    </source>
</evidence>
<keyword evidence="8" id="KW-0256">Endoplasmic reticulum</keyword>
<dbReference type="Pfam" id="PF03062">
    <property type="entry name" value="MBOAT"/>
    <property type="match status" value="1"/>
</dbReference>
<keyword evidence="13" id="KW-1208">Phospholipid metabolism</keyword>
<feature type="transmembrane region" description="Helical" evidence="19">
    <location>
        <begin position="102"/>
        <end position="120"/>
    </location>
</feature>
<dbReference type="AlphaFoldDB" id="A0A8B8IJQ7"/>
<keyword evidence="11 19" id="KW-0472">Membrane</keyword>
<dbReference type="OMA" id="NAWVSRY"/>
<dbReference type="EC" id="2.3.1.23" evidence="16"/>
<dbReference type="GO" id="GO:0006656">
    <property type="term" value="P:phosphatidylcholine biosynthetic process"/>
    <property type="evidence" value="ECO:0007669"/>
    <property type="project" value="TreeGrafter"/>
</dbReference>